<keyword evidence="1" id="KW-0175">Coiled coil</keyword>
<dbReference type="Pfam" id="PF04297">
    <property type="entry name" value="UPF0122"/>
    <property type="match status" value="1"/>
</dbReference>
<organism evidence="2">
    <name type="scientific">uncultured prokaryote</name>
    <dbReference type="NCBI Taxonomy" id="198431"/>
    <lineage>
        <taxon>unclassified sequences</taxon>
        <taxon>environmental samples</taxon>
    </lineage>
</organism>
<evidence type="ECO:0008006" key="3">
    <source>
        <dbReference type="Google" id="ProtNLM"/>
    </source>
</evidence>
<reference evidence="2" key="2">
    <citation type="submission" date="2015-07" db="EMBL/GenBank/DDBJ databases">
        <title>Plasmids, circular viruses and viroids from rat gut.</title>
        <authorList>
            <person name="Jorgensen T.J."/>
            <person name="Hansen M.A."/>
            <person name="Xu Z."/>
            <person name="Tabak M.A."/>
            <person name="Sorensen S.J."/>
            <person name="Hansen L.H."/>
        </authorList>
    </citation>
    <scope>NUCLEOTIDE SEQUENCE</scope>
    <source>
        <plasmid evidence="2">pRGFK1351</plasmid>
    </source>
</reference>
<feature type="coiled-coil region" evidence="1">
    <location>
        <begin position="80"/>
        <end position="107"/>
    </location>
</feature>
<sequence length="152" mass="17314">MENKEYSIKDLAEQVGVSKQAISDKIKKLGLQSNLAKKNNKFVLSENQANLIKSAFQNNSQTQSQSKFVNQDNDLLYDIVKTLQLQLEEKDKQIAYYQEENRRLSDMATQSQALHAGTIQTQLLAEKAETETTPAKQGFWSKLFRKGQQADE</sequence>
<evidence type="ECO:0000313" key="2">
    <source>
        <dbReference type="EMBL" id="CRY97018.1"/>
    </source>
</evidence>
<dbReference type="AlphaFoldDB" id="A0A0H5Q573"/>
<evidence type="ECO:0000256" key="1">
    <source>
        <dbReference type="SAM" id="Coils"/>
    </source>
</evidence>
<protein>
    <recommendedName>
        <fullName evidence="3">Helix-turn-helix type 11 domain-containing protein</fullName>
    </recommendedName>
</protein>
<dbReference type="EMBL" id="LN853913">
    <property type="protein sequence ID" value="CRY97018.1"/>
    <property type="molecule type" value="Genomic_DNA"/>
</dbReference>
<dbReference type="InterPro" id="IPR007394">
    <property type="entry name" value="UPF0122"/>
</dbReference>
<name>A0A0H5Q573_9ZZZZ</name>
<proteinExistence type="predicted"/>
<geneLocation type="plasmid" evidence="2">
    <name>pRGFK1351</name>
</geneLocation>
<accession>A0A0H5Q573</accession>
<reference evidence="2" key="1">
    <citation type="submission" date="2015-06" db="EMBL/GenBank/DDBJ databases">
        <authorList>
            <person name="Joergensen T."/>
        </authorList>
    </citation>
    <scope>NUCLEOTIDE SEQUENCE</scope>
    <source>
        <plasmid evidence="2">pRGFK1351</plasmid>
    </source>
</reference>
<keyword evidence="2" id="KW-0614">Plasmid</keyword>